<keyword evidence="1" id="KW-0175">Coiled coil</keyword>
<dbReference type="EMBL" id="JAWWNJ010000006">
    <property type="protein sequence ID" value="KAK7053683.1"/>
    <property type="molecule type" value="Genomic_DNA"/>
</dbReference>
<accession>A0AAW0DQL6</accession>
<name>A0AAW0DQL6_9AGAR</name>
<sequence>TTDTLIQTPHPCSMPLPASFAARGITATTHTFLVDYLPQNYPYLPFRHHRSTSAKLQIAFFILIGTEDTPPTDLTDRFSFGDIYVSYTSKALYAYLPANANANMSDELEESSPGAWTRWSAVSSNCTRNLKGDEAGLLGHPYFPYQFLWPMKKFGWYSVASINNTRREVRTTLQAGDLESAGRAIVARTMGKHDEVGNAKRKVEVEGGEKKVPPQKKARKMLLEKDEGTPSVQPGERQNARSEWDEFYAKPRNNTRRSKERREQAAASAKTLGELEAEVAALRATVDALTKQTQEQQRDGAVKRLESENAALKARVEALDSQLNEEGFDYAKERMPIHPEFLDLMCDGFGDEMMKSSDAQRVAAENTAADGRSLLSTHVVYPSDTVVSLSPSSSAKTRLTALETKVPEAHRAPSTILTTGKGTNVSFTARNRAVRDSLHSMYCKLCPSREAESAGDADDG</sequence>
<feature type="compositionally biased region" description="Basic and acidic residues" evidence="2">
    <location>
        <begin position="203"/>
        <end position="212"/>
    </location>
</feature>
<dbReference type="Proteomes" id="UP001362999">
    <property type="component" value="Unassembled WGS sequence"/>
</dbReference>
<evidence type="ECO:0000256" key="2">
    <source>
        <dbReference type="SAM" id="MobiDB-lite"/>
    </source>
</evidence>
<feature type="non-terminal residue" evidence="3">
    <location>
        <position position="1"/>
    </location>
</feature>
<organism evidence="3 4">
    <name type="scientific">Favolaschia claudopus</name>
    <dbReference type="NCBI Taxonomy" id="2862362"/>
    <lineage>
        <taxon>Eukaryota</taxon>
        <taxon>Fungi</taxon>
        <taxon>Dikarya</taxon>
        <taxon>Basidiomycota</taxon>
        <taxon>Agaricomycotina</taxon>
        <taxon>Agaricomycetes</taxon>
        <taxon>Agaricomycetidae</taxon>
        <taxon>Agaricales</taxon>
        <taxon>Marasmiineae</taxon>
        <taxon>Mycenaceae</taxon>
        <taxon>Favolaschia</taxon>
    </lineage>
</organism>
<proteinExistence type="predicted"/>
<evidence type="ECO:0000313" key="3">
    <source>
        <dbReference type="EMBL" id="KAK7053683.1"/>
    </source>
</evidence>
<protein>
    <submittedName>
        <fullName evidence="3">Uncharacterized protein</fullName>
    </submittedName>
</protein>
<comment type="caution">
    <text evidence="3">The sequence shown here is derived from an EMBL/GenBank/DDBJ whole genome shotgun (WGS) entry which is preliminary data.</text>
</comment>
<evidence type="ECO:0000313" key="4">
    <source>
        <dbReference type="Proteomes" id="UP001362999"/>
    </source>
</evidence>
<gene>
    <name evidence="3" type="ORF">R3P38DRAFT_2500459</name>
</gene>
<keyword evidence="4" id="KW-1185">Reference proteome</keyword>
<feature type="region of interest" description="Disordered" evidence="2">
    <location>
        <begin position="203"/>
        <end position="269"/>
    </location>
</feature>
<evidence type="ECO:0000256" key="1">
    <source>
        <dbReference type="SAM" id="Coils"/>
    </source>
</evidence>
<dbReference type="AlphaFoldDB" id="A0AAW0DQL6"/>
<feature type="coiled-coil region" evidence="1">
    <location>
        <begin position="272"/>
        <end position="322"/>
    </location>
</feature>
<reference evidence="3 4" key="1">
    <citation type="journal article" date="2024" name="J Genomics">
        <title>Draft genome sequencing and assembly of Favolaschia claudopus CIRM-BRFM 2984 isolated from oak limbs.</title>
        <authorList>
            <person name="Navarro D."/>
            <person name="Drula E."/>
            <person name="Chaduli D."/>
            <person name="Cazenave R."/>
            <person name="Ahrendt S."/>
            <person name="Wang J."/>
            <person name="Lipzen A."/>
            <person name="Daum C."/>
            <person name="Barry K."/>
            <person name="Grigoriev I.V."/>
            <person name="Favel A."/>
            <person name="Rosso M.N."/>
            <person name="Martin F."/>
        </authorList>
    </citation>
    <scope>NUCLEOTIDE SEQUENCE [LARGE SCALE GENOMIC DNA]</scope>
    <source>
        <strain evidence="3 4">CIRM-BRFM 2984</strain>
    </source>
</reference>
<feature type="compositionally biased region" description="Basic and acidic residues" evidence="2">
    <location>
        <begin position="238"/>
        <end position="249"/>
    </location>
</feature>